<name>A0A4Z0Q2L2_9BACT</name>
<evidence type="ECO:0000313" key="2">
    <source>
        <dbReference type="Proteomes" id="UP000297549"/>
    </source>
</evidence>
<dbReference type="EMBL" id="SRLC01000001">
    <property type="protein sequence ID" value="TGE23719.1"/>
    <property type="molecule type" value="Genomic_DNA"/>
</dbReference>
<dbReference type="AlphaFoldDB" id="A0A4Z0Q2L2"/>
<protein>
    <submittedName>
        <fullName evidence="1">Uncharacterized protein</fullName>
    </submittedName>
</protein>
<comment type="caution">
    <text evidence="1">The sequence shown here is derived from an EMBL/GenBank/DDBJ whole genome shotgun (WGS) entry which is preliminary data.</text>
</comment>
<gene>
    <name evidence="1" type="ORF">E5K00_00460</name>
</gene>
<reference evidence="1 2" key="1">
    <citation type="submission" date="2019-04" db="EMBL/GenBank/DDBJ databases">
        <authorList>
            <person name="Feng G."/>
            <person name="Zhang J."/>
            <person name="Zhu H."/>
        </authorList>
    </citation>
    <scope>NUCLEOTIDE SEQUENCE [LARGE SCALE GENOMIC DNA]</scope>
    <source>
        <strain evidence="1 2">JCM 31653</strain>
    </source>
</reference>
<sequence length="132" mass="14894">MSTPEDAFQAAYYYSCLYNSLALFAASPSYLHSLAGPVFDPVFELESEYEYAFNEPVFEANFRHGKVSKALRNDLLAFKSQVDAVPASLWRWESIVVHSTWAAIRLAAEELLVKLGESRRTYDADFTTIIPA</sequence>
<dbReference type="Proteomes" id="UP000297549">
    <property type="component" value="Unassembled WGS sequence"/>
</dbReference>
<keyword evidence="2" id="KW-1185">Reference proteome</keyword>
<dbReference type="RefSeq" id="WP_135460636.1">
    <property type="nucleotide sequence ID" value="NZ_SRLC01000001.1"/>
</dbReference>
<evidence type="ECO:0000313" key="1">
    <source>
        <dbReference type="EMBL" id="TGE23719.1"/>
    </source>
</evidence>
<dbReference type="OrthoDB" id="1250730at2"/>
<proteinExistence type="predicted"/>
<accession>A0A4Z0Q2L2</accession>
<organism evidence="1 2">
    <name type="scientific">Hymenobacter aquaticus</name>
    <dbReference type="NCBI Taxonomy" id="1867101"/>
    <lineage>
        <taxon>Bacteria</taxon>
        <taxon>Pseudomonadati</taxon>
        <taxon>Bacteroidota</taxon>
        <taxon>Cytophagia</taxon>
        <taxon>Cytophagales</taxon>
        <taxon>Hymenobacteraceae</taxon>
        <taxon>Hymenobacter</taxon>
    </lineage>
</organism>